<feature type="transmembrane region" description="Helical" evidence="10">
    <location>
        <begin position="311"/>
        <end position="330"/>
    </location>
</feature>
<evidence type="ECO:0000256" key="10">
    <source>
        <dbReference type="RuleBase" id="RU367149"/>
    </source>
</evidence>
<evidence type="ECO:0000256" key="7">
    <source>
        <dbReference type="ARBA" id="ARBA00022970"/>
    </source>
</evidence>
<dbReference type="PRINTS" id="PR00166">
    <property type="entry name" value="AROAAPRMEASE"/>
</dbReference>
<dbReference type="InterPro" id="IPR013059">
    <property type="entry name" value="Trp_tyr_transpt"/>
</dbReference>
<feature type="transmembrane region" description="Helical" evidence="10">
    <location>
        <begin position="39"/>
        <end position="60"/>
    </location>
</feature>
<evidence type="ECO:0000256" key="3">
    <source>
        <dbReference type="ARBA" id="ARBA00022448"/>
    </source>
</evidence>
<dbReference type="PANTHER" id="PTHR46997">
    <property type="entry name" value="LOW AFFINITY TRYPTOPHAN PERMEASE-RELATED"/>
    <property type="match status" value="1"/>
</dbReference>
<dbReference type="PROSITE" id="PS00594">
    <property type="entry name" value="AROMATIC_AA_PERMEASE_1"/>
    <property type="match status" value="1"/>
</dbReference>
<dbReference type="Gene3D" id="1.20.1740.10">
    <property type="entry name" value="Amino acid/polyamine transporter I"/>
    <property type="match status" value="1"/>
</dbReference>
<comment type="function">
    <text evidence="10">Involved in transporting aromatic amino acids across the cytoplasmic membrane.</text>
</comment>
<sequence length="402" mass="43086">MKNRTIGSIFIVAGTTIGAGMLAMPLASAGVGFGTTLVMLVALWALMSYTALLLVEVYQYNEPDTGLGTIAKHYLGLKGQLLTGFSMLFLMYALTSAYISGAGELLTSSINEWTGSSFSLSTGVILFTLVAGAVVCIGTSSVDFINRIFFSAKLIFLILMLGLMMPHIRHVNLLSLPVEQGLVLSAIPVIFTSFGFHGSVPSIVRYMKGDIRKLRWIFIIGSAIPLAAYIFWQLGTLGSIAPTSFMGILAEKSGLDGLLGAIRHVVASPQTELSVRMFANLALVTSFLGVALGLFDFLADLFKRQDNIAGRFQTGLLTFVPPLIFALFYPKGFIMALGYAAAALSILALLLPSILVFKVRQQHKRQYRVFGGTPALVVVFLCGIILIAIQIGIVAGILPEVG</sequence>
<reference evidence="11" key="1">
    <citation type="submission" date="2013-07" db="EMBL/GenBank/DDBJ databases">
        <title>Sub-species coevolution in mutualistic symbiosis.</title>
        <authorList>
            <person name="Murfin K."/>
            <person name="Klassen J."/>
            <person name="Lee M."/>
            <person name="Forst S."/>
            <person name="Stock P."/>
            <person name="Goodrich-Blair H."/>
        </authorList>
    </citation>
    <scope>NUCLEOTIDE SEQUENCE [LARGE SCALE GENOMIC DNA]</scope>
    <source>
        <strain evidence="11">Oregonense</strain>
    </source>
</reference>
<dbReference type="HOGENOM" id="CLU_038102_3_0_6"/>
<evidence type="ECO:0000256" key="2">
    <source>
        <dbReference type="ARBA" id="ARBA00005452"/>
    </source>
</evidence>
<dbReference type="GO" id="GO:0003333">
    <property type="term" value="P:amino acid transmembrane transport"/>
    <property type="evidence" value="ECO:0007669"/>
    <property type="project" value="InterPro"/>
</dbReference>
<evidence type="ECO:0000256" key="4">
    <source>
        <dbReference type="ARBA" id="ARBA00022475"/>
    </source>
</evidence>
<feature type="transmembrane region" description="Helical" evidence="10">
    <location>
        <begin position="336"/>
        <end position="357"/>
    </location>
</feature>
<dbReference type="RefSeq" id="WP_038257862.1">
    <property type="nucleotide sequence ID" value="NZ_CAWLUU010000206.1"/>
</dbReference>
<keyword evidence="7 10" id="KW-0029">Amino-acid transport</keyword>
<evidence type="ECO:0000256" key="5">
    <source>
        <dbReference type="ARBA" id="ARBA00022519"/>
    </source>
</evidence>
<dbReference type="EMBL" id="CBSX010000153">
    <property type="protein sequence ID" value="CDH06593.1"/>
    <property type="molecule type" value="Genomic_DNA"/>
</dbReference>
<organism evidence="11">
    <name type="scientific">Xenorhabdus bovienii str. oregonense</name>
    <dbReference type="NCBI Taxonomy" id="1398202"/>
    <lineage>
        <taxon>Bacteria</taxon>
        <taxon>Pseudomonadati</taxon>
        <taxon>Pseudomonadota</taxon>
        <taxon>Gammaproteobacteria</taxon>
        <taxon>Enterobacterales</taxon>
        <taxon>Morganellaceae</taxon>
        <taxon>Xenorhabdus</taxon>
    </lineage>
</organism>
<dbReference type="Pfam" id="PF03222">
    <property type="entry name" value="Trp_Tyr_perm"/>
    <property type="match status" value="1"/>
</dbReference>
<comment type="caution">
    <text evidence="10">Lacks conserved residue(s) required for the propagation of feature annotation.</text>
</comment>
<feature type="transmembrane region" description="Helical" evidence="10">
    <location>
        <begin position="81"/>
        <end position="99"/>
    </location>
</feature>
<keyword evidence="6 10" id="KW-0812">Transmembrane</keyword>
<feature type="transmembrane region" description="Helical" evidence="10">
    <location>
        <begin position="216"/>
        <end position="235"/>
    </location>
</feature>
<feature type="transmembrane region" description="Helical" evidence="10">
    <location>
        <begin position="150"/>
        <end position="169"/>
    </location>
</feature>
<dbReference type="NCBIfam" id="TIGR00837">
    <property type="entry name" value="araaP"/>
    <property type="match status" value="1"/>
</dbReference>
<dbReference type="InterPro" id="IPR013061">
    <property type="entry name" value="Trp/try_permease_CS"/>
</dbReference>
<comment type="similarity">
    <text evidence="2 10">Belongs to the amino acid/polyamine transporter 2 family. Mtr/TnaB/TyrP permease subfamily.</text>
</comment>
<dbReference type="PANTHER" id="PTHR46997:SF2">
    <property type="entry name" value="TYROSINE-SPECIFIC TRANSPORT SYSTEM"/>
    <property type="match status" value="1"/>
</dbReference>
<feature type="transmembrane region" description="Helical" evidence="10">
    <location>
        <begin position="181"/>
        <end position="204"/>
    </location>
</feature>
<keyword evidence="9 10" id="KW-0472">Membrane</keyword>
<dbReference type="NCBIfam" id="NF011711">
    <property type="entry name" value="PRK15132.1"/>
    <property type="match status" value="1"/>
</dbReference>
<protein>
    <recommendedName>
        <fullName evidence="10">Aromatic amino acid permease</fullName>
    </recommendedName>
</protein>
<evidence type="ECO:0000256" key="9">
    <source>
        <dbReference type="ARBA" id="ARBA00023136"/>
    </source>
</evidence>
<gene>
    <name evidence="11" type="primary">tyrP</name>
    <name evidence="11" type="ORF">XBO1_2360015</name>
</gene>
<comment type="caution">
    <text evidence="11">The sequence shown here is derived from an EMBL/GenBank/DDBJ whole genome shotgun (WGS) entry which is preliminary data.</text>
</comment>
<evidence type="ECO:0000256" key="1">
    <source>
        <dbReference type="ARBA" id="ARBA00004429"/>
    </source>
</evidence>
<dbReference type="GO" id="GO:0015173">
    <property type="term" value="F:aromatic amino acid transmembrane transporter activity"/>
    <property type="evidence" value="ECO:0007669"/>
    <property type="project" value="UniProtKB-UniRule"/>
</dbReference>
<proteinExistence type="inferred from homology"/>
<keyword evidence="3 10" id="KW-0813">Transport</keyword>
<feature type="transmembrane region" description="Helical" evidence="10">
    <location>
        <begin position="277"/>
        <end position="299"/>
    </location>
</feature>
<keyword evidence="8 10" id="KW-1133">Transmembrane helix</keyword>
<comment type="subcellular location">
    <subcellularLocation>
        <location evidence="1 10">Cell inner membrane</location>
        <topology evidence="1 10">Multi-pass membrane protein</topology>
    </subcellularLocation>
</comment>
<evidence type="ECO:0000313" key="11">
    <source>
        <dbReference type="EMBL" id="CDH06593.1"/>
    </source>
</evidence>
<dbReference type="AlphaFoldDB" id="A0A077P7U5"/>
<keyword evidence="4 10" id="KW-1003">Cell membrane</keyword>
<evidence type="ECO:0000256" key="8">
    <source>
        <dbReference type="ARBA" id="ARBA00022989"/>
    </source>
</evidence>
<dbReference type="Proteomes" id="UP000028483">
    <property type="component" value="Unassembled WGS sequence"/>
</dbReference>
<evidence type="ECO:0000256" key="6">
    <source>
        <dbReference type="ARBA" id="ARBA00022692"/>
    </source>
</evidence>
<dbReference type="GO" id="GO:0005886">
    <property type="term" value="C:plasma membrane"/>
    <property type="evidence" value="ECO:0007669"/>
    <property type="project" value="UniProtKB-SubCell"/>
</dbReference>
<name>A0A077P7U5_XENBV</name>
<keyword evidence="5 10" id="KW-0997">Cell inner membrane</keyword>
<feature type="transmembrane region" description="Helical" evidence="10">
    <location>
        <begin position="369"/>
        <end position="398"/>
    </location>
</feature>
<feature type="transmembrane region" description="Helical" evidence="10">
    <location>
        <begin position="119"/>
        <end position="138"/>
    </location>
</feature>
<accession>A0A077P7U5</accession>
<dbReference type="InterPro" id="IPR018227">
    <property type="entry name" value="Amino_acid_transport_2"/>
</dbReference>